<protein>
    <submittedName>
        <fullName evidence="4">EAL domain-containing protein</fullName>
    </submittedName>
</protein>
<dbReference type="SMART" id="SM00052">
    <property type="entry name" value="EAL"/>
    <property type="match status" value="1"/>
</dbReference>
<feature type="transmembrane region" description="Helical" evidence="1">
    <location>
        <begin position="19"/>
        <end position="36"/>
    </location>
</feature>
<dbReference type="SMART" id="SM00267">
    <property type="entry name" value="GGDEF"/>
    <property type="match status" value="1"/>
</dbReference>
<keyword evidence="1" id="KW-0472">Membrane</keyword>
<gene>
    <name evidence="4" type="ORF">DYI23_01830</name>
</gene>
<dbReference type="AlphaFoldDB" id="A0A944C750"/>
<dbReference type="NCBIfam" id="TIGR00254">
    <property type="entry name" value="GGDEF"/>
    <property type="match status" value="1"/>
</dbReference>
<dbReference type="PROSITE" id="PS50887">
    <property type="entry name" value="GGDEF"/>
    <property type="match status" value="1"/>
</dbReference>
<comment type="caution">
    <text evidence="4">The sequence shown here is derived from an EMBL/GenBank/DDBJ whole genome shotgun (WGS) entry which is preliminary data.</text>
</comment>
<dbReference type="PROSITE" id="PS50883">
    <property type="entry name" value="EAL"/>
    <property type="match status" value="1"/>
</dbReference>
<dbReference type="Gene3D" id="3.30.70.270">
    <property type="match status" value="1"/>
</dbReference>
<dbReference type="CDD" id="cd01948">
    <property type="entry name" value="EAL"/>
    <property type="match status" value="1"/>
</dbReference>
<keyword evidence="1" id="KW-0812">Transmembrane</keyword>
<name>A0A944C750_9HYPH</name>
<dbReference type="CDD" id="cd01949">
    <property type="entry name" value="GGDEF"/>
    <property type="match status" value="1"/>
</dbReference>
<dbReference type="InterPro" id="IPR000160">
    <property type="entry name" value="GGDEF_dom"/>
</dbReference>
<evidence type="ECO:0000259" key="2">
    <source>
        <dbReference type="PROSITE" id="PS50883"/>
    </source>
</evidence>
<keyword evidence="1" id="KW-1133">Transmembrane helix</keyword>
<reference evidence="4" key="1">
    <citation type="submission" date="2018-08" db="EMBL/GenBank/DDBJ databases">
        <authorList>
            <person name="Jin W."/>
            <person name="Wang H."/>
            <person name="Yang Y."/>
            <person name="Li M."/>
            <person name="Liu J."/>
        </authorList>
    </citation>
    <scope>NUCLEOTIDE SEQUENCE</scope>
    <source>
        <strain evidence="4">AESS21</strain>
    </source>
</reference>
<dbReference type="InterPro" id="IPR052155">
    <property type="entry name" value="Biofilm_reg_signaling"/>
</dbReference>
<dbReference type="Proteomes" id="UP000705379">
    <property type="component" value="Unassembled WGS sequence"/>
</dbReference>
<dbReference type="InterPro" id="IPR001633">
    <property type="entry name" value="EAL_dom"/>
</dbReference>
<accession>A0A944C750</accession>
<feature type="domain" description="GGDEF" evidence="3">
    <location>
        <begin position="247"/>
        <end position="381"/>
    </location>
</feature>
<feature type="transmembrane region" description="Helical" evidence="1">
    <location>
        <begin position="42"/>
        <end position="61"/>
    </location>
</feature>
<sequence length="648" mass="72483">MNDDLVLAQHRANSRQIPLLYFLVVVNAWALVTTFFKTAPIYLTVYVPVGLTIVAGVRTVYWWQSRNHEPSPKEAAKALRRTFTFGSVLAVCFSLWGLLLFPYGDPFAQSHVAFFIGITVVGCIFCLMHVRAAAFSVTLIANGAFIALVLVSGNFVFAAKSLNVFLVSMAMLAILWINYKDFEALIVSRKVLLQQQKELVQRQEETQKLSDENHRLANLDSLTGLPNRRSFFARLEEILQSETDREKPLAVGLLDLDGFKSVNDIYGHRVGDFLLKEVGSRLVAISDDDIFLSRLGGDEFGIMIQSDYDDERLLDLGQRICDHLSDPFTFEETVLSIRGSVGFARRSEGEASANKLYEMADYTLYQAKRAKGGLVLLFGEEHKQEILRTREIERGFYASGFCDEISVAFQPIVQIESNEVLAFEALARWNHPTLGEVVPDVFIGVAERCGFIDQLTEILFQKALTEAKAWPVHIRLCFNLSAKNVATLQHASHLADQIRKSGFDPKRIDFELTETAMIQDFEHVMRVITALKAIGVRIALDDFGTGYSSLKHLHSFPLDKIKIDRSFVSDICTGSAGYGIVKSLLNLSRDMGIGCIVEGVETEEELKVVRSLGASMVQGYYYSRPIAGKDVKNFLAQAEDKEAVPLRA</sequence>
<dbReference type="EMBL" id="QTKU01000001">
    <property type="protein sequence ID" value="MBS8258945.1"/>
    <property type="molecule type" value="Genomic_DNA"/>
</dbReference>
<dbReference type="Gene3D" id="3.20.20.450">
    <property type="entry name" value="EAL domain"/>
    <property type="match status" value="1"/>
</dbReference>
<dbReference type="Pfam" id="PF00563">
    <property type="entry name" value="EAL"/>
    <property type="match status" value="1"/>
</dbReference>
<dbReference type="Pfam" id="PF00990">
    <property type="entry name" value="GGDEF"/>
    <property type="match status" value="1"/>
</dbReference>
<dbReference type="PANTHER" id="PTHR44757">
    <property type="entry name" value="DIGUANYLATE CYCLASE DGCP"/>
    <property type="match status" value="1"/>
</dbReference>
<evidence type="ECO:0000313" key="4">
    <source>
        <dbReference type="EMBL" id="MBS8258945.1"/>
    </source>
</evidence>
<dbReference type="InterPro" id="IPR035919">
    <property type="entry name" value="EAL_sf"/>
</dbReference>
<dbReference type="PANTHER" id="PTHR44757:SF2">
    <property type="entry name" value="BIOFILM ARCHITECTURE MAINTENANCE PROTEIN MBAA"/>
    <property type="match status" value="1"/>
</dbReference>
<evidence type="ECO:0000256" key="1">
    <source>
        <dbReference type="SAM" id="Phobius"/>
    </source>
</evidence>
<dbReference type="SUPFAM" id="SSF55073">
    <property type="entry name" value="Nucleotide cyclase"/>
    <property type="match status" value="1"/>
</dbReference>
<reference evidence="4" key="2">
    <citation type="journal article" date="2021" name="Microorganisms">
        <title>Bacterial Dimethylsulfoniopropionate Biosynthesis in the East China Sea.</title>
        <authorList>
            <person name="Liu J."/>
            <person name="Zhang Y."/>
            <person name="Liu J."/>
            <person name="Zhong H."/>
            <person name="Williams B.T."/>
            <person name="Zheng Y."/>
            <person name="Curson A.R.J."/>
            <person name="Sun C."/>
            <person name="Sun H."/>
            <person name="Song D."/>
            <person name="Wagner Mackenzie B."/>
            <person name="Bermejo Martinez A."/>
            <person name="Todd J.D."/>
            <person name="Zhang X.H."/>
        </authorList>
    </citation>
    <scope>NUCLEOTIDE SEQUENCE</scope>
    <source>
        <strain evidence="4">AESS21</strain>
    </source>
</reference>
<dbReference type="InterPro" id="IPR029787">
    <property type="entry name" value="Nucleotide_cyclase"/>
</dbReference>
<feature type="transmembrane region" description="Helical" evidence="1">
    <location>
        <begin position="107"/>
        <end position="127"/>
    </location>
</feature>
<feature type="transmembrane region" description="Helical" evidence="1">
    <location>
        <begin position="82"/>
        <end position="101"/>
    </location>
</feature>
<evidence type="ECO:0000313" key="5">
    <source>
        <dbReference type="Proteomes" id="UP000705379"/>
    </source>
</evidence>
<dbReference type="SUPFAM" id="SSF141868">
    <property type="entry name" value="EAL domain-like"/>
    <property type="match status" value="1"/>
</dbReference>
<evidence type="ECO:0000259" key="3">
    <source>
        <dbReference type="PROSITE" id="PS50887"/>
    </source>
</evidence>
<feature type="transmembrane region" description="Helical" evidence="1">
    <location>
        <begin position="134"/>
        <end position="156"/>
    </location>
</feature>
<proteinExistence type="predicted"/>
<dbReference type="InterPro" id="IPR043128">
    <property type="entry name" value="Rev_trsase/Diguanyl_cyclase"/>
</dbReference>
<organism evidence="4 5">
    <name type="scientific">Roseibium polysiphoniae</name>
    <dbReference type="NCBI Taxonomy" id="2571221"/>
    <lineage>
        <taxon>Bacteria</taxon>
        <taxon>Pseudomonadati</taxon>
        <taxon>Pseudomonadota</taxon>
        <taxon>Alphaproteobacteria</taxon>
        <taxon>Hyphomicrobiales</taxon>
        <taxon>Stappiaceae</taxon>
        <taxon>Roseibium</taxon>
    </lineage>
</organism>
<feature type="domain" description="EAL" evidence="2">
    <location>
        <begin position="385"/>
        <end position="639"/>
    </location>
</feature>